<evidence type="ECO:0000313" key="2">
    <source>
        <dbReference type="EMBL" id="GEO33050.1"/>
    </source>
</evidence>
<evidence type="ECO:0008006" key="4">
    <source>
        <dbReference type="Google" id="ProtNLM"/>
    </source>
</evidence>
<sequence>MTADQARQRAGPSTLHESIEPDTTAAEPGGARGPLAAQTTDGLVITVERAAQRLDIGRMMFLELIRSGQTRTIRIGRLRKVPVESLRELVRRQGVGDPAQPLRSRRRWFDIAQHLDAACAWPPSDRSRLGRSAAVSAGLDLVPAPQGACPLPCPRDVPGPGYRVRVPPCATPPALTT</sequence>
<comment type="caution">
    <text evidence="2">The sequence shown here is derived from an EMBL/GenBank/DDBJ whole genome shotgun (WGS) entry which is preliminary data.</text>
</comment>
<dbReference type="GO" id="GO:0003677">
    <property type="term" value="F:DNA binding"/>
    <property type="evidence" value="ECO:0007669"/>
    <property type="project" value="InterPro"/>
</dbReference>
<dbReference type="AlphaFoldDB" id="A0A512D9W6"/>
<dbReference type="Proteomes" id="UP000321181">
    <property type="component" value="Unassembled WGS sequence"/>
</dbReference>
<dbReference type="NCBIfam" id="TIGR01764">
    <property type="entry name" value="excise"/>
    <property type="match status" value="1"/>
</dbReference>
<proteinExistence type="predicted"/>
<protein>
    <recommendedName>
        <fullName evidence="4">Helix-turn-helix domain-containing protein</fullName>
    </recommendedName>
</protein>
<dbReference type="InterPro" id="IPR010093">
    <property type="entry name" value="SinI_DNA-bd"/>
</dbReference>
<keyword evidence="3" id="KW-1185">Reference proteome</keyword>
<reference evidence="2 3" key="1">
    <citation type="submission" date="2019-07" db="EMBL/GenBank/DDBJ databases">
        <title>Whole genome shotgun sequence of Cellulomonas aerilata NBRC 106308.</title>
        <authorList>
            <person name="Hosoyama A."/>
            <person name="Uohara A."/>
            <person name="Ohji S."/>
            <person name="Ichikawa N."/>
        </authorList>
    </citation>
    <scope>NUCLEOTIDE SEQUENCE [LARGE SCALE GENOMIC DNA]</scope>
    <source>
        <strain evidence="2 3">NBRC 106308</strain>
    </source>
</reference>
<organism evidence="2 3">
    <name type="scientific">Cellulomonas aerilata</name>
    <dbReference type="NCBI Taxonomy" id="515326"/>
    <lineage>
        <taxon>Bacteria</taxon>
        <taxon>Bacillati</taxon>
        <taxon>Actinomycetota</taxon>
        <taxon>Actinomycetes</taxon>
        <taxon>Micrococcales</taxon>
        <taxon>Cellulomonadaceae</taxon>
        <taxon>Cellulomonas</taxon>
    </lineage>
</organism>
<evidence type="ECO:0000313" key="3">
    <source>
        <dbReference type="Proteomes" id="UP000321181"/>
    </source>
</evidence>
<feature type="region of interest" description="Disordered" evidence="1">
    <location>
        <begin position="1"/>
        <end position="37"/>
    </location>
</feature>
<dbReference type="EMBL" id="BJYY01000002">
    <property type="protein sequence ID" value="GEO33050.1"/>
    <property type="molecule type" value="Genomic_DNA"/>
</dbReference>
<gene>
    <name evidence="2" type="ORF">CAE01nite_07750</name>
</gene>
<name>A0A512D9W6_9CELL</name>
<evidence type="ECO:0000256" key="1">
    <source>
        <dbReference type="SAM" id="MobiDB-lite"/>
    </source>
</evidence>
<accession>A0A512D9W6</accession>